<evidence type="ECO:0000313" key="4">
    <source>
        <dbReference type="Proteomes" id="UP000228528"/>
    </source>
</evidence>
<dbReference type="Pfam" id="PF13439">
    <property type="entry name" value="Glyco_transf_4"/>
    <property type="match status" value="1"/>
</dbReference>
<sequence>MKNILIITLEHPPEIGGIASYVDQFAAALPEQNNVTVYAPYHPGDANWDRTVSYTIIRKKPYFPIGIWPRWLRMYFQVRKIVKERKIDIIFLHHILPVGYVAWLMKKTKKIPYVIFSHGTDILAATKTKWKKRMAKMVCTQSESIVFNSESLKHRLVKELPEFEQKSLVLYPCPDDALYHPPAQDFLDSLKSQYALEGKKVMLSIGRFEDGKGFPHIIRILPKLLEKIPNLVWLVIGDGKKQEKLVTQVQKNSLQNIVRFLGKVPHNEVVPFYYIADIFTLLTHPDEGKEEGLGLVFLEAAAAGLPVVA</sequence>
<dbReference type="Gene3D" id="3.40.50.2000">
    <property type="entry name" value="Glycogen Phosphorylase B"/>
    <property type="match status" value="2"/>
</dbReference>
<dbReference type="PANTHER" id="PTHR45947">
    <property type="entry name" value="SULFOQUINOVOSYL TRANSFERASE SQD2"/>
    <property type="match status" value="1"/>
</dbReference>
<feature type="non-terminal residue" evidence="3">
    <location>
        <position position="309"/>
    </location>
</feature>
<reference evidence="4" key="1">
    <citation type="submission" date="2017-09" db="EMBL/GenBank/DDBJ databases">
        <title>Depth-based differentiation of microbial function through sediment-hosted aquifers and enrichment of novel symbionts in the deep terrestrial subsurface.</title>
        <authorList>
            <person name="Probst A.J."/>
            <person name="Ladd B."/>
            <person name="Jarett J.K."/>
            <person name="Geller-Mcgrath D.E."/>
            <person name="Sieber C.M.K."/>
            <person name="Emerson J.B."/>
            <person name="Anantharaman K."/>
            <person name="Thomas B.C."/>
            <person name="Malmstrom R."/>
            <person name="Stieglmeier M."/>
            <person name="Klingl A."/>
            <person name="Woyke T."/>
            <person name="Ryan C.M."/>
            <person name="Banfield J.F."/>
        </authorList>
    </citation>
    <scope>NUCLEOTIDE SEQUENCE [LARGE SCALE GENOMIC DNA]</scope>
</reference>
<dbReference type="InterPro" id="IPR028098">
    <property type="entry name" value="Glyco_trans_4-like_N"/>
</dbReference>
<dbReference type="InterPro" id="IPR050194">
    <property type="entry name" value="Glycosyltransferase_grp1"/>
</dbReference>
<dbReference type="GO" id="GO:0016758">
    <property type="term" value="F:hexosyltransferase activity"/>
    <property type="evidence" value="ECO:0007669"/>
    <property type="project" value="TreeGrafter"/>
</dbReference>
<gene>
    <name evidence="3" type="ORF">COU30_03855</name>
</gene>
<dbReference type="AlphaFoldDB" id="A0A2M6P0V5"/>
<dbReference type="EMBL" id="PFBW01000168">
    <property type="protein sequence ID" value="PIR77189.1"/>
    <property type="molecule type" value="Genomic_DNA"/>
</dbReference>
<dbReference type="SUPFAM" id="SSF53756">
    <property type="entry name" value="UDP-Glycosyltransferase/glycogen phosphorylase"/>
    <property type="match status" value="1"/>
</dbReference>
<dbReference type="InterPro" id="IPR001296">
    <property type="entry name" value="Glyco_trans_1"/>
</dbReference>
<dbReference type="PANTHER" id="PTHR45947:SF3">
    <property type="entry name" value="SULFOQUINOVOSYL TRANSFERASE SQD2"/>
    <property type="match status" value="1"/>
</dbReference>
<comment type="caution">
    <text evidence="3">The sequence shown here is derived from an EMBL/GenBank/DDBJ whole genome shotgun (WGS) entry which is preliminary data.</text>
</comment>
<evidence type="ECO:0000313" key="3">
    <source>
        <dbReference type="EMBL" id="PIR77189.1"/>
    </source>
</evidence>
<feature type="domain" description="Glycosyltransferase subfamily 4-like N-terminal" evidence="2">
    <location>
        <begin position="15"/>
        <end position="161"/>
    </location>
</feature>
<organism evidence="3 4">
    <name type="scientific">Candidatus Magasanikbacteria bacterium CG10_big_fil_rev_8_21_14_0_10_38_6</name>
    <dbReference type="NCBI Taxonomy" id="1974647"/>
    <lineage>
        <taxon>Bacteria</taxon>
        <taxon>Candidatus Magasanikiibacteriota</taxon>
    </lineage>
</organism>
<dbReference type="CDD" id="cd03801">
    <property type="entry name" value="GT4_PimA-like"/>
    <property type="match status" value="1"/>
</dbReference>
<name>A0A2M6P0V5_9BACT</name>
<accession>A0A2M6P0V5</accession>
<dbReference type="Proteomes" id="UP000228528">
    <property type="component" value="Unassembled WGS sequence"/>
</dbReference>
<evidence type="ECO:0000259" key="1">
    <source>
        <dbReference type="Pfam" id="PF00534"/>
    </source>
</evidence>
<evidence type="ECO:0000259" key="2">
    <source>
        <dbReference type="Pfam" id="PF13439"/>
    </source>
</evidence>
<protein>
    <recommendedName>
        <fullName evidence="5">Glycosyltransferase subfamily 4-like N-terminal domain-containing protein</fullName>
    </recommendedName>
</protein>
<proteinExistence type="predicted"/>
<dbReference type="Pfam" id="PF00534">
    <property type="entry name" value="Glycos_transf_1"/>
    <property type="match status" value="1"/>
</dbReference>
<feature type="domain" description="Glycosyl transferase family 1" evidence="1">
    <location>
        <begin position="195"/>
        <end position="309"/>
    </location>
</feature>
<evidence type="ECO:0008006" key="5">
    <source>
        <dbReference type="Google" id="ProtNLM"/>
    </source>
</evidence>